<sequence>MPPKSLRRPTRKEAEVLSQNARFGYLSKASELLASEGYLKDAAYFGSRALKAADAQGAAVPRRIALQHCEVCGVFLSPSSCSSIECVDISNRRQRRAAAANATPAPVGPGNRSSGCKAASNVVAVVRTCQICGHRNSQPFAVGHVARQIAESEARAVEQLKLRQQKQQTRNSFLKQNQEVPTPQRPDGQMMEDLPKKPMEKLAQVVTNGAAAPAKAVETATVQTGCRATDDTIYVADVASTGVEGWDAGVDQVAGAFKAPAVHADEMDPAIQDNSAEALHAATAGKANHEGVMAPVEGLEALALPSLMDSVQTTAAEANGNPADGEVAAAQEVQVNPEEGMAVSMVADNTQEAVAAMGRIQRTGTTEDAADVADLGNGAEVFVPMSDLAAGIPGMEGQRVTEPQDVADCASNQVADAADESFDGMDGAAGGPTAAADGSSEAVPARKQPEEQGSAGCAAQDKMAAAQNAGQIGGLTTGALGHVIAESGVAMAPTAFSGTRKLLEATDPDVAAGATALGNAAGDHELGLQGAPENPCTAVEPAVGVASGCAITMGALASPIDEVAAGLPTAAMGQESLDVTCVLTVPGATPLAEQEPSGVTLVQTADAGEGLMDCLKGILQHAAQECVAAQPCTFLPGNMLERPGATSHMARPGAVLTSSRDENGEEGTRNAENQGENFEEEDVEALGKAMGVIAAVSGATGPITGTALAAMAATGKAMAAICCIDDSESSKHKESTPKEAVAGLLAEMRVVEAAMAQKSTPPFLHAWPAEGGKEISAVGIDAAAATATPPMTGEAANVAGGPDGSALTASARMIMGVTEELYAVESQEEKDDGGWGIPGITSGDVSQDGVLDKEEASGNMVVAASALHNADSGSLSQLSVERKPAALHKPVVATEAAMANAAKTAAADASTCAYEVHAAPSAVKQRCVARCESEPQPAAQGWARPAKPAPPLLQSQELLSKKHGKRTQVQTQQQRQVTTTRVLSARAGSEATDAEVGVAARRTGEEVPVLSECDVASRRAFILSEAPLEALMTRYQRSRRQEDQPNTQQSGAHHTGAEPSHKRRRAQPDWLPKGYICETSIHPLLPQERDDGALVYEAPYAQGLFDLRPVVELKWRRALHQPHYRRRFLRESALHMAHYARFVSEPLQPQPKERPQPTAAGMLRPGRLRQYPSAVAVISEGELTSRLSIDRSATDASAGMCLGTRQVRKERNGRRELQKDGKVASESEEESEMKNGIPRLGPWARLPAWEGPSGSDNMDHDQADDNEPLSGKALGGSNGRRMVREQSMQKPKHDSPAGPVAAAPESAAMSAIKTAETEDRRWKQLQQRNENRKQAAPVQQNKKRVTWAAADDGRQQQYPRKKHSYAPVFTASVSTT</sequence>
<organism evidence="2 3">
    <name type="scientific">Volvox africanus</name>
    <dbReference type="NCBI Taxonomy" id="51714"/>
    <lineage>
        <taxon>Eukaryota</taxon>
        <taxon>Viridiplantae</taxon>
        <taxon>Chlorophyta</taxon>
        <taxon>core chlorophytes</taxon>
        <taxon>Chlorophyceae</taxon>
        <taxon>CS clade</taxon>
        <taxon>Chlamydomonadales</taxon>
        <taxon>Volvocaceae</taxon>
        <taxon>Volvox</taxon>
    </lineage>
</organism>
<feature type="compositionally biased region" description="Low complexity" evidence="1">
    <location>
        <begin position="1296"/>
        <end position="1311"/>
    </location>
</feature>
<name>A0ABQ5SJK1_9CHLO</name>
<feature type="region of interest" description="Disordered" evidence="1">
    <location>
        <begin position="165"/>
        <end position="190"/>
    </location>
</feature>
<evidence type="ECO:0000256" key="1">
    <source>
        <dbReference type="SAM" id="MobiDB-lite"/>
    </source>
</evidence>
<evidence type="ECO:0000313" key="2">
    <source>
        <dbReference type="EMBL" id="GLI70167.1"/>
    </source>
</evidence>
<dbReference type="EMBL" id="BSDZ01000089">
    <property type="protein sequence ID" value="GLI70167.1"/>
    <property type="molecule type" value="Genomic_DNA"/>
</dbReference>
<protein>
    <submittedName>
        <fullName evidence="2">Uncharacterized protein</fullName>
    </submittedName>
</protein>
<feature type="region of interest" description="Disordered" evidence="1">
    <location>
        <begin position="421"/>
        <end position="459"/>
    </location>
</feature>
<feature type="compositionally biased region" description="Polar residues" evidence="1">
    <location>
        <begin position="171"/>
        <end position="181"/>
    </location>
</feature>
<comment type="caution">
    <text evidence="2">The sequence shown here is derived from an EMBL/GenBank/DDBJ whole genome shotgun (WGS) entry which is preliminary data.</text>
</comment>
<evidence type="ECO:0000313" key="3">
    <source>
        <dbReference type="Proteomes" id="UP001165090"/>
    </source>
</evidence>
<feature type="compositionally biased region" description="Low complexity" evidence="1">
    <location>
        <begin position="967"/>
        <end position="982"/>
    </location>
</feature>
<feature type="region of interest" description="Disordered" evidence="1">
    <location>
        <begin position="657"/>
        <end position="678"/>
    </location>
</feature>
<feature type="region of interest" description="Disordered" evidence="1">
    <location>
        <begin position="1207"/>
        <end position="1321"/>
    </location>
</feature>
<reference evidence="2 3" key="1">
    <citation type="journal article" date="2023" name="IScience">
        <title>Expanded male sex-determining region conserved during the evolution of homothallism in the green alga Volvox.</title>
        <authorList>
            <person name="Yamamoto K."/>
            <person name="Matsuzaki R."/>
            <person name="Mahakham W."/>
            <person name="Heman W."/>
            <person name="Sekimoto H."/>
            <person name="Kawachi M."/>
            <person name="Minakuchi Y."/>
            <person name="Toyoda A."/>
            <person name="Nozaki H."/>
        </authorList>
    </citation>
    <scope>NUCLEOTIDE SEQUENCE [LARGE SCALE GENOMIC DNA]</scope>
    <source>
        <strain evidence="2 3">NIES-4468</strain>
    </source>
</reference>
<dbReference type="Proteomes" id="UP001165090">
    <property type="component" value="Unassembled WGS sequence"/>
</dbReference>
<gene>
    <name evidence="2" type="ORF">VaNZ11_014790</name>
</gene>
<accession>A0ABQ5SJK1</accession>
<feature type="region of interest" description="Disordered" evidence="1">
    <location>
        <begin position="1350"/>
        <end position="1376"/>
    </location>
</feature>
<keyword evidence="3" id="KW-1185">Reference proteome</keyword>
<feature type="region of interest" description="Disordered" evidence="1">
    <location>
        <begin position="1036"/>
        <end position="1069"/>
    </location>
</feature>
<proteinExistence type="predicted"/>
<feature type="compositionally biased region" description="Basic and acidic residues" evidence="1">
    <location>
        <begin position="1207"/>
        <end position="1225"/>
    </location>
</feature>
<feature type="compositionally biased region" description="Basic and acidic residues" evidence="1">
    <location>
        <begin position="659"/>
        <end position="669"/>
    </location>
</feature>
<feature type="region of interest" description="Disordered" evidence="1">
    <location>
        <begin position="961"/>
        <end position="988"/>
    </location>
</feature>